<accession>A0A7K1V2G2</accession>
<comment type="caution">
    <text evidence="1">The sequence shown here is derived from an EMBL/GenBank/DDBJ whole genome shotgun (WGS) entry which is preliminary data.</text>
</comment>
<proteinExistence type="predicted"/>
<protein>
    <submittedName>
        <fullName evidence="1">Uncharacterized protein</fullName>
    </submittedName>
</protein>
<dbReference type="AlphaFoldDB" id="A0A7K1V2G2"/>
<organism evidence="1 2">
    <name type="scientific">Nocardia terrae</name>
    <dbReference type="NCBI Taxonomy" id="2675851"/>
    <lineage>
        <taxon>Bacteria</taxon>
        <taxon>Bacillati</taxon>
        <taxon>Actinomycetota</taxon>
        <taxon>Actinomycetes</taxon>
        <taxon>Mycobacteriales</taxon>
        <taxon>Nocardiaceae</taxon>
        <taxon>Nocardia</taxon>
    </lineage>
</organism>
<name>A0A7K1V2G2_9NOCA</name>
<dbReference type="EMBL" id="WRPP01000005">
    <property type="protein sequence ID" value="MVU80629.1"/>
    <property type="molecule type" value="Genomic_DNA"/>
</dbReference>
<dbReference type="Proteomes" id="UP000466794">
    <property type="component" value="Unassembled WGS sequence"/>
</dbReference>
<evidence type="ECO:0000313" key="2">
    <source>
        <dbReference type="Proteomes" id="UP000466794"/>
    </source>
</evidence>
<sequence length="74" mass="8306">MIDTLSREEYAHAQHFGTAGSVSHLDEQTIAAWRADIGGWNGKHWIFRVSDTGIWALYPLNVTTRTQPQAAEHS</sequence>
<evidence type="ECO:0000313" key="1">
    <source>
        <dbReference type="EMBL" id="MVU80629.1"/>
    </source>
</evidence>
<keyword evidence="2" id="KW-1185">Reference proteome</keyword>
<dbReference type="RefSeq" id="WP_157390222.1">
    <property type="nucleotide sequence ID" value="NZ_WRPP01000005.1"/>
</dbReference>
<gene>
    <name evidence="1" type="ORF">GPX89_25685</name>
</gene>
<reference evidence="1 2" key="1">
    <citation type="submission" date="2019-12" db="EMBL/GenBank/DDBJ databases">
        <title>Nocardia sp. nov. ET3-3 isolated from soil.</title>
        <authorList>
            <person name="Kanchanasin P."/>
            <person name="Tanasupawat S."/>
            <person name="Yuki M."/>
            <person name="Kudo T."/>
        </authorList>
    </citation>
    <scope>NUCLEOTIDE SEQUENCE [LARGE SCALE GENOMIC DNA]</scope>
    <source>
        <strain evidence="1 2">ET3-3</strain>
    </source>
</reference>